<comment type="caution">
    <text evidence="2">The sequence shown here is derived from an EMBL/GenBank/DDBJ whole genome shotgun (WGS) entry which is preliminary data.</text>
</comment>
<dbReference type="SUPFAM" id="SSF56219">
    <property type="entry name" value="DNase I-like"/>
    <property type="match status" value="1"/>
</dbReference>
<proteinExistence type="predicted"/>
<dbReference type="AlphaFoldDB" id="A0A098RXK6"/>
<dbReference type="GO" id="GO:0003824">
    <property type="term" value="F:catalytic activity"/>
    <property type="evidence" value="ECO:0007669"/>
    <property type="project" value="InterPro"/>
</dbReference>
<evidence type="ECO:0000313" key="2">
    <source>
        <dbReference type="EMBL" id="KGE84909.1"/>
    </source>
</evidence>
<dbReference type="EMBL" id="JPOS01000101">
    <property type="protein sequence ID" value="KGE84909.1"/>
    <property type="molecule type" value="Genomic_DNA"/>
</dbReference>
<dbReference type="InterPro" id="IPR036691">
    <property type="entry name" value="Endo/exonu/phosph_ase_sf"/>
</dbReference>
<reference evidence="2 3" key="1">
    <citation type="journal article" date="2014" name="Int. J. Syst. Evol. Microbiol.">
        <title>Phaeodactylibacter xiamenensis gen. nov., sp. nov., a member of the family Saprospiraceae isolated from the marine alga Phaeodactylum tricornutum.</title>
        <authorList>
            <person name="Chen Z.Jr."/>
            <person name="Lei X."/>
            <person name="Lai Q."/>
            <person name="Li Y."/>
            <person name="Zhang B."/>
            <person name="Zhang J."/>
            <person name="Zhang H."/>
            <person name="Yang L."/>
            <person name="Zheng W."/>
            <person name="Tian Y."/>
            <person name="Yu Z."/>
            <person name="Xu H.Jr."/>
            <person name="Zheng T."/>
        </authorList>
    </citation>
    <scope>NUCLEOTIDE SEQUENCE [LARGE SCALE GENOMIC DNA]</scope>
    <source>
        <strain evidence="2 3">KD52</strain>
    </source>
</reference>
<dbReference type="Pfam" id="PF03372">
    <property type="entry name" value="Exo_endo_phos"/>
    <property type="match status" value="1"/>
</dbReference>
<dbReference type="STRING" id="1524460.IX84_31095"/>
<dbReference type="InterPro" id="IPR005135">
    <property type="entry name" value="Endo/exonuclease/phosphatase"/>
</dbReference>
<dbReference type="Proteomes" id="UP000029736">
    <property type="component" value="Unassembled WGS sequence"/>
</dbReference>
<organism evidence="2 3">
    <name type="scientific">Phaeodactylibacter xiamenensis</name>
    <dbReference type="NCBI Taxonomy" id="1524460"/>
    <lineage>
        <taxon>Bacteria</taxon>
        <taxon>Pseudomonadati</taxon>
        <taxon>Bacteroidota</taxon>
        <taxon>Saprospiria</taxon>
        <taxon>Saprospirales</taxon>
        <taxon>Haliscomenobacteraceae</taxon>
        <taxon>Phaeodactylibacter</taxon>
    </lineage>
</organism>
<keyword evidence="3" id="KW-1185">Reference proteome</keyword>
<accession>A0A098RXK6</accession>
<dbReference type="Gene3D" id="3.60.10.10">
    <property type="entry name" value="Endonuclease/exonuclease/phosphatase"/>
    <property type="match status" value="1"/>
</dbReference>
<dbReference type="OrthoDB" id="712861at2"/>
<dbReference type="RefSeq" id="WP_044230105.1">
    <property type="nucleotide sequence ID" value="NZ_JBKAGJ010000059.1"/>
</dbReference>
<protein>
    <recommendedName>
        <fullName evidence="1">Endonuclease/exonuclease/phosphatase domain-containing protein</fullName>
    </recommendedName>
</protein>
<name>A0A098RXK6_9BACT</name>
<evidence type="ECO:0000259" key="1">
    <source>
        <dbReference type="Pfam" id="PF03372"/>
    </source>
</evidence>
<feature type="domain" description="Endonuclease/exonuclease/phosphatase" evidence="1">
    <location>
        <begin position="59"/>
        <end position="352"/>
    </location>
</feature>
<gene>
    <name evidence="2" type="ORF">IX84_31095</name>
</gene>
<evidence type="ECO:0000313" key="3">
    <source>
        <dbReference type="Proteomes" id="UP000029736"/>
    </source>
</evidence>
<sequence>MKKLIARVAIAFTLLLVLYVGGVLLYGTLNDWVPEAKTPLENSGAASIPVIEDSLLTFVTWNLGFGGLGEESEFFFDHGNMYLSKGRMVRAPKEAVQKNNEGVEQFVGSTASDFFLFQEVDYHSKRSYFANQHELVRGQKTDYSAFFATNYRSPLVPIPVFEPWHLYGEVESGLGTYSKYQPYESVRLQLPGAFPWPVRLFQLDRCVALHRFRVKGDKELVVMNVHNSAYDADGSLKQQQMAFLKELFLKEYQAGHYVVVGGDWNQVPPFFRFDGYMPGRTQGYTQINIGPEYLPADWQWAYDPRVPTNRKTKTPYRPGETFITLIDFFLVSPNVQIRQVKGIDQKFRYSDHQPVYLEVELK</sequence>